<evidence type="ECO:0000313" key="3">
    <source>
        <dbReference type="Proteomes" id="UP000664534"/>
    </source>
</evidence>
<reference evidence="2" key="1">
    <citation type="submission" date="2021-03" db="EMBL/GenBank/DDBJ databases">
        <authorList>
            <person name="Tagirdzhanova G."/>
        </authorList>
    </citation>
    <scope>NUCLEOTIDE SEQUENCE</scope>
</reference>
<dbReference type="PANTHER" id="PTHR47840">
    <property type="entry name" value="ZN(II)2CYS6 TRANSCRIPTION FACTOR (EUROFUNG)-RELATED"/>
    <property type="match status" value="1"/>
</dbReference>
<dbReference type="Proteomes" id="UP000664534">
    <property type="component" value="Unassembled WGS sequence"/>
</dbReference>
<feature type="region of interest" description="Disordered" evidence="1">
    <location>
        <begin position="304"/>
        <end position="340"/>
    </location>
</feature>
<dbReference type="OrthoDB" id="6509908at2759"/>
<protein>
    <recommendedName>
        <fullName evidence="4">Transcription factor domain-containing protein</fullName>
    </recommendedName>
</protein>
<accession>A0A8H3J0Q2</accession>
<evidence type="ECO:0000256" key="1">
    <source>
        <dbReference type="SAM" id="MobiDB-lite"/>
    </source>
</evidence>
<feature type="compositionally biased region" description="Polar residues" evidence="1">
    <location>
        <begin position="309"/>
        <end position="333"/>
    </location>
</feature>
<gene>
    <name evidence="2" type="ORF">IMSHALPRED_000841</name>
</gene>
<dbReference type="AlphaFoldDB" id="A0A8H3J0Q2"/>
<dbReference type="PANTHER" id="PTHR47840:SF3">
    <property type="entry name" value="ZN(II)2CYS6 TRANSCRIPTION FACTOR (EUROFUNG)"/>
    <property type="match status" value="1"/>
</dbReference>
<name>A0A8H3J0Q2_9LECA</name>
<evidence type="ECO:0008006" key="4">
    <source>
        <dbReference type="Google" id="ProtNLM"/>
    </source>
</evidence>
<sequence length="383" mass="42351">MAIALHQESLAGTSSAAQSGATPSLVGSWERKAKVWESICAVDRVISMMWSLPLATVNYPLPKRSIVNSQGQVNPQSYLYNLADIASRVLELDNMYSSGRPLMDLFNAVIGTDQELRSLASLPPKNWRNGHWAELSTDVLLQYWHQYLTIRTHLQLALKYDECQEFAFNFISCLDACQELARRYVSMRPILPACFFANQVIDLQAFTATVFLLLASYRTTRGSGTFPQAVDLNVTTGLVDQVVRMMGFAADRVGGDFAHQAAEAIGSLSSLLQQPQSSESQKITLSLPLVGRIHVSRKSYAAKTVPKQPFSTPSQQLQGPWQNTTSSEGSTPAAQAMPFASSDLNPVNSLSYSMEIPDDYPFLTDETFGTEQWLTWTGWDGND</sequence>
<organism evidence="2 3">
    <name type="scientific">Imshaugia aleurites</name>
    <dbReference type="NCBI Taxonomy" id="172621"/>
    <lineage>
        <taxon>Eukaryota</taxon>
        <taxon>Fungi</taxon>
        <taxon>Dikarya</taxon>
        <taxon>Ascomycota</taxon>
        <taxon>Pezizomycotina</taxon>
        <taxon>Lecanoromycetes</taxon>
        <taxon>OSLEUM clade</taxon>
        <taxon>Lecanoromycetidae</taxon>
        <taxon>Lecanorales</taxon>
        <taxon>Lecanorineae</taxon>
        <taxon>Parmeliaceae</taxon>
        <taxon>Imshaugia</taxon>
    </lineage>
</organism>
<comment type="caution">
    <text evidence="2">The sequence shown here is derived from an EMBL/GenBank/DDBJ whole genome shotgun (WGS) entry which is preliminary data.</text>
</comment>
<evidence type="ECO:0000313" key="2">
    <source>
        <dbReference type="EMBL" id="CAF9938545.1"/>
    </source>
</evidence>
<keyword evidence="3" id="KW-1185">Reference proteome</keyword>
<proteinExistence type="predicted"/>
<dbReference type="CDD" id="cd12148">
    <property type="entry name" value="fungal_TF_MHR"/>
    <property type="match status" value="1"/>
</dbReference>
<dbReference type="EMBL" id="CAJPDT010000109">
    <property type="protein sequence ID" value="CAF9938545.1"/>
    <property type="molecule type" value="Genomic_DNA"/>
</dbReference>